<evidence type="ECO:0000256" key="3">
    <source>
        <dbReference type="ARBA" id="ARBA00004141"/>
    </source>
</evidence>
<dbReference type="InterPro" id="IPR018297">
    <property type="entry name" value="A/G_cyclase_CS"/>
</dbReference>
<feature type="binding site" evidence="18">
    <location>
        <position position="282"/>
    </location>
    <ligand>
        <name>Mg(2+)</name>
        <dbReference type="ChEBI" id="CHEBI:18420"/>
        <label>1</label>
        <note>catalytic</note>
    </ligand>
</feature>
<feature type="transmembrane region" description="Helical" evidence="20">
    <location>
        <begin position="721"/>
        <end position="740"/>
    </location>
</feature>
<evidence type="ECO:0000256" key="5">
    <source>
        <dbReference type="ARBA" id="ARBA00022692"/>
    </source>
</evidence>
<accession>A0A8B9T5X1</accession>
<protein>
    <recommendedName>
        <fullName evidence="4 16">adenylate cyclase</fullName>
        <ecNumber evidence="4 16">4.6.1.1</ecNumber>
    </recommendedName>
</protein>
<dbReference type="GO" id="GO:0046872">
    <property type="term" value="F:metal ion binding"/>
    <property type="evidence" value="ECO:0007669"/>
    <property type="project" value="UniProtKB-KW"/>
</dbReference>
<dbReference type="InterPro" id="IPR029787">
    <property type="entry name" value="Nucleotide_cyclase"/>
</dbReference>
<evidence type="ECO:0000256" key="15">
    <source>
        <dbReference type="ARBA" id="ARBA00023239"/>
    </source>
</evidence>
<keyword evidence="12 16" id="KW-0115">cAMP biosynthesis</keyword>
<comment type="catalytic activity">
    <reaction evidence="1 16">
        <text>ATP = 3',5'-cyclic AMP + diphosphate</text>
        <dbReference type="Rhea" id="RHEA:15389"/>
        <dbReference type="ChEBI" id="CHEBI:30616"/>
        <dbReference type="ChEBI" id="CHEBI:33019"/>
        <dbReference type="ChEBI" id="CHEBI:58165"/>
        <dbReference type="EC" id="4.6.1.1"/>
    </reaction>
</comment>
<reference evidence="22" key="1">
    <citation type="submission" date="2019-08" db="EMBL/GenBank/DDBJ databases">
        <title>Three high-quality genomes provides insights into domestication of ducks.</title>
        <authorList>
            <person name="Hou Z.C."/>
            <person name="Zhu F."/>
            <person name="Yin Z.T."/>
            <person name="Zhang F."/>
        </authorList>
    </citation>
    <scope>NUCLEOTIDE SEQUENCE [LARGE SCALE GENOMIC DNA]</scope>
</reference>
<dbReference type="Gene3D" id="3.30.70.1230">
    <property type="entry name" value="Nucleotide cyclase"/>
    <property type="match status" value="2"/>
</dbReference>
<feature type="transmembrane region" description="Helical" evidence="20">
    <location>
        <begin position="603"/>
        <end position="622"/>
    </location>
</feature>
<evidence type="ECO:0000313" key="23">
    <source>
        <dbReference type="Proteomes" id="UP000694400"/>
    </source>
</evidence>
<keyword evidence="11 20" id="KW-1133">Transmembrane helix</keyword>
<evidence type="ECO:0000259" key="21">
    <source>
        <dbReference type="PROSITE" id="PS50125"/>
    </source>
</evidence>
<feature type="binding site" evidence="18">
    <location>
        <position position="283"/>
    </location>
    <ligand>
        <name>Mg(2+)</name>
        <dbReference type="ChEBI" id="CHEBI:18420"/>
        <label>2</label>
        <note>catalytic</note>
    </ligand>
</feature>
<dbReference type="AlphaFoldDB" id="A0A8B9T5X1"/>
<feature type="transmembrane region" description="Helical" evidence="20">
    <location>
        <begin position="642"/>
        <end position="666"/>
    </location>
</feature>
<dbReference type="PANTHER" id="PTHR45627">
    <property type="entry name" value="ADENYLATE CYCLASE TYPE 1"/>
    <property type="match status" value="1"/>
</dbReference>
<feature type="transmembrane region" description="Helical" evidence="20">
    <location>
        <begin position="188"/>
        <end position="208"/>
    </location>
</feature>
<feature type="binding site" evidence="17">
    <location>
        <position position="1012"/>
    </location>
    <ligand>
        <name>ATP</name>
        <dbReference type="ChEBI" id="CHEBI:30616"/>
    </ligand>
</feature>
<evidence type="ECO:0000256" key="8">
    <source>
        <dbReference type="ARBA" id="ARBA00022741"/>
    </source>
</evidence>
<dbReference type="InterPro" id="IPR032628">
    <property type="entry name" value="AC_N"/>
</dbReference>
<dbReference type="Pfam" id="PF16214">
    <property type="entry name" value="AC_N"/>
    <property type="match status" value="1"/>
</dbReference>
<sequence length="1099" mass="124030">LPGSGDPPPLLLLDAIACEDEFDCKELEALFQSYNLKLEQTSTLKALAVLIVLTASLALVELLSGPSLTISKGSHPVHCIIFLSLFIVTNVKYLQVTQLQQIVKLTLLFSFTFSFLCCPFSLGAYGMEPPSAPEQGMWQLMLVTFVSYSLLPVRTLLAIVFGLVVSVSHLIVTATSVSTKRQRLWRTLVANAILFVSVNLYGVFVRILTERAQRKAFLQARNCIEDRLRLEDENEKQERLLMSLLPRNVAMEMKEDFLKPPERIFHKIYIQRHDNVSILFADIVGFTSLASQCTAQELVKLLNELFGKFDELATENHCRRIKILGDCYYCVSGLTQPKTDHAHCCVEMGLDMIDTITSVAEATEVDLNMRCITLATTYLIYHILAMKNLSYLSYEEHLIFLSRKVHITKTTLECLNGDYEVEPGYGHERNSFLKKHNIETYFIVPSHRRKIFPGLILSDIKPAKRMKFKTVCYLLVQLMHCRKMFKAEIPFSNVMTCEDDDKRRALRTASEKLRNRSSFSTNVVYNTPGTRVNRYISRLIEARQTESEMADLNFITLKYKQIERENKYHQLQDEYFTSAVVLSLILAALFGLVYLLIIPQSTIVLVLLVFCICFLVACIMYLHVTRVQCFPGCLTIQIRTILCIFIVILIYSVAQGCVVGCMPWVWNTNSSSSIVIISPGGTNKTMNELPCDTAHYAFLSCVVGTLTLAIFLRVSSLPKMILLLFVTILYIVILELSGYRKAVGGGSFYMRGYEPILAILLFSCALALHSRQVDLKLRLDYLWAVQAEEERDDMERVKLDNKRILFNLLPAHVAQHFLMSNPRNMDLYYQSYSQVGVMFASIPNFNDFYIELDGNNMGVECLRLLNEIIADFDELMDKEYYKDIEKIKTIGSTYMAAVGLVPTSGTKAKKSIFSHLSALADFAIEMFDVLDEINYQSYNDFVLRVGINVGPVVAGVIGARRPQYDIWGNTVNVASRMDSTGVQGKIQVTEEVQRILKRCSYEFVCRGKVSVKGKGEMLTYFLEGKANGNNPQTRSLNLERKIYPYGKSNIQTKLGTSCPSVSSVASFTVNAGLGAVQASATHTNQTLHYLPSVPAVKEA</sequence>
<evidence type="ECO:0000256" key="10">
    <source>
        <dbReference type="ARBA" id="ARBA00022842"/>
    </source>
</evidence>
<dbReference type="EC" id="4.6.1.1" evidence="4 16"/>
<dbReference type="FunFam" id="3.30.70.1230:FF:000001">
    <property type="entry name" value="Adenylate cyclase"/>
    <property type="match status" value="1"/>
</dbReference>
<dbReference type="GO" id="GO:0035556">
    <property type="term" value="P:intracellular signal transduction"/>
    <property type="evidence" value="ECO:0007669"/>
    <property type="project" value="InterPro"/>
</dbReference>
<name>A0A8B9T5X1_ANAPL</name>
<dbReference type="PANTHER" id="PTHR45627:SF26">
    <property type="entry name" value="ADENYLATE CYCLASE TYPE 1"/>
    <property type="match status" value="1"/>
</dbReference>
<dbReference type="GO" id="GO:0005886">
    <property type="term" value="C:plasma membrane"/>
    <property type="evidence" value="ECO:0007669"/>
    <property type="project" value="InterPro"/>
</dbReference>
<evidence type="ECO:0000256" key="17">
    <source>
        <dbReference type="PIRSR" id="PIRSR039050-50"/>
    </source>
</evidence>
<dbReference type="PROSITE" id="PS50125">
    <property type="entry name" value="GUANYLATE_CYCLASE_2"/>
    <property type="match status" value="2"/>
</dbReference>
<reference evidence="22" key="2">
    <citation type="submission" date="2025-08" db="UniProtKB">
        <authorList>
            <consortium name="Ensembl"/>
        </authorList>
    </citation>
    <scope>IDENTIFICATION</scope>
</reference>
<dbReference type="PIRSF" id="PIRSF039050">
    <property type="entry name" value="Ade_cyc"/>
    <property type="match status" value="1"/>
</dbReference>
<organism evidence="22 23">
    <name type="scientific">Anas platyrhynchos</name>
    <name type="common">Mallard</name>
    <name type="synonym">Anas boschas</name>
    <dbReference type="NCBI Taxonomy" id="8839"/>
    <lineage>
        <taxon>Eukaryota</taxon>
        <taxon>Metazoa</taxon>
        <taxon>Chordata</taxon>
        <taxon>Craniata</taxon>
        <taxon>Vertebrata</taxon>
        <taxon>Euteleostomi</taxon>
        <taxon>Archelosauria</taxon>
        <taxon>Archosauria</taxon>
        <taxon>Dinosauria</taxon>
        <taxon>Saurischia</taxon>
        <taxon>Theropoda</taxon>
        <taxon>Coelurosauria</taxon>
        <taxon>Aves</taxon>
        <taxon>Neognathae</taxon>
        <taxon>Galloanserae</taxon>
        <taxon>Anseriformes</taxon>
        <taxon>Anatidae</taxon>
        <taxon>Anatinae</taxon>
        <taxon>Anas</taxon>
    </lineage>
</organism>
<feature type="transmembrane region" description="Helical" evidence="20">
    <location>
        <begin position="575"/>
        <end position="597"/>
    </location>
</feature>
<keyword evidence="8 16" id="KW-0547">Nucleotide-binding</keyword>
<feature type="binding site" evidence="17">
    <location>
        <begin position="972"/>
        <end position="976"/>
    </location>
    <ligand>
        <name>ATP</name>
        <dbReference type="ChEBI" id="CHEBI:30616"/>
    </ligand>
</feature>
<dbReference type="CDD" id="cd07556">
    <property type="entry name" value="Nucleotidyl_cyc_III"/>
    <property type="match status" value="1"/>
</dbReference>
<dbReference type="SUPFAM" id="SSF55073">
    <property type="entry name" value="Nucleotide cyclase"/>
    <property type="match status" value="2"/>
</dbReference>
<dbReference type="GO" id="GO:0004016">
    <property type="term" value="F:adenylate cyclase activity"/>
    <property type="evidence" value="ECO:0007669"/>
    <property type="project" value="UniProtKB-EC"/>
</dbReference>
<evidence type="ECO:0000256" key="11">
    <source>
        <dbReference type="ARBA" id="ARBA00022989"/>
    </source>
</evidence>
<dbReference type="InterPro" id="IPR030672">
    <property type="entry name" value="Adcy"/>
</dbReference>
<feature type="binding site" evidence="18">
    <location>
        <position position="326"/>
    </location>
    <ligand>
        <name>Mg(2+)</name>
        <dbReference type="ChEBI" id="CHEBI:18420"/>
        <label>2</label>
        <note>catalytic</note>
    </ligand>
</feature>
<evidence type="ECO:0000256" key="18">
    <source>
        <dbReference type="PIRSR" id="PIRSR039050-51"/>
    </source>
</evidence>
<feature type="binding site" evidence="18">
    <location>
        <position position="326"/>
    </location>
    <ligand>
        <name>Mg(2+)</name>
        <dbReference type="ChEBI" id="CHEBI:18420"/>
        <label>1</label>
        <note>catalytic</note>
    </ligand>
</feature>
<keyword evidence="6 16" id="KW-0479">Metal-binding</keyword>
<dbReference type="InterPro" id="IPR001054">
    <property type="entry name" value="A/G_cyclase"/>
</dbReference>
<feature type="binding site" evidence="17">
    <location>
        <position position="370"/>
    </location>
    <ligand>
        <name>ATP</name>
        <dbReference type="ChEBI" id="CHEBI:30616"/>
    </ligand>
</feature>
<evidence type="ECO:0000256" key="20">
    <source>
        <dbReference type="SAM" id="Phobius"/>
    </source>
</evidence>
<evidence type="ECO:0000256" key="2">
    <source>
        <dbReference type="ARBA" id="ARBA00001936"/>
    </source>
</evidence>
<feature type="transmembrane region" description="Helical" evidence="20">
    <location>
        <begin position="694"/>
        <end position="714"/>
    </location>
</feature>
<feature type="binding site" evidence="17">
    <location>
        <position position="888"/>
    </location>
    <ligand>
        <name>ATP</name>
        <dbReference type="ChEBI" id="CHEBI:30616"/>
    </ligand>
</feature>
<feature type="binding site" evidence="18">
    <location>
        <position position="282"/>
    </location>
    <ligand>
        <name>Mg(2+)</name>
        <dbReference type="ChEBI" id="CHEBI:18420"/>
        <label>2</label>
        <note>catalytic</note>
    </ligand>
</feature>
<comment type="cofactor">
    <cofactor evidence="18">
        <name>Mg(2+)</name>
        <dbReference type="ChEBI" id="CHEBI:18420"/>
    </cofactor>
    <cofactor evidence="18">
        <name>Mn(2+)</name>
        <dbReference type="ChEBI" id="CHEBI:29035"/>
    </cofactor>
    <text evidence="18">Binds 2 magnesium ions per subunit. Is also active with manganese (in vitro).</text>
</comment>
<evidence type="ECO:0000256" key="14">
    <source>
        <dbReference type="ARBA" id="ARBA00023180"/>
    </source>
</evidence>
<feature type="transmembrane region" description="Helical" evidence="20">
    <location>
        <begin position="105"/>
        <end position="124"/>
    </location>
</feature>
<feature type="binding site" evidence="17">
    <location>
        <begin position="965"/>
        <end position="967"/>
    </location>
    <ligand>
        <name>ATP</name>
        <dbReference type="ChEBI" id="CHEBI:30616"/>
    </ligand>
</feature>
<evidence type="ECO:0000256" key="9">
    <source>
        <dbReference type="ARBA" id="ARBA00022840"/>
    </source>
</evidence>
<feature type="binding site" evidence="17">
    <location>
        <begin position="282"/>
        <end position="287"/>
    </location>
    <ligand>
        <name>ATP</name>
        <dbReference type="ChEBI" id="CHEBI:30616"/>
    </ligand>
</feature>
<feature type="binding site" evidence="17">
    <location>
        <begin position="324"/>
        <end position="326"/>
    </location>
    <ligand>
        <name>ATP</name>
        <dbReference type="ChEBI" id="CHEBI:30616"/>
    </ligand>
</feature>
<feature type="transmembrane region" description="Helical" evidence="20">
    <location>
        <begin position="75"/>
        <end position="93"/>
    </location>
</feature>
<dbReference type="PROSITE" id="PS00452">
    <property type="entry name" value="GUANYLATE_CYCLASE_1"/>
    <property type="match status" value="1"/>
</dbReference>
<evidence type="ECO:0000256" key="12">
    <source>
        <dbReference type="ARBA" id="ARBA00022998"/>
    </source>
</evidence>
<evidence type="ECO:0000256" key="4">
    <source>
        <dbReference type="ARBA" id="ARBA00012201"/>
    </source>
</evidence>
<proteinExistence type="inferred from homology"/>
<dbReference type="Proteomes" id="UP000694400">
    <property type="component" value="Chromosome 2"/>
</dbReference>
<keyword evidence="18" id="KW-0464">Manganese</keyword>
<feature type="transmembrane region" description="Helical" evidence="20">
    <location>
        <begin position="156"/>
        <end position="176"/>
    </location>
</feature>
<keyword evidence="14" id="KW-0325">Glycoprotein</keyword>
<dbReference type="Ensembl" id="ENSAPLT00020017904.1">
    <property type="protein sequence ID" value="ENSAPLP00020016572.1"/>
    <property type="gene ID" value="ENSAPLG00020011940.1"/>
</dbReference>
<dbReference type="GO" id="GO:0005524">
    <property type="term" value="F:ATP binding"/>
    <property type="evidence" value="ECO:0007669"/>
    <property type="project" value="UniProtKB-UniRule"/>
</dbReference>
<keyword evidence="7" id="KW-0677">Repeat</keyword>
<evidence type="ECO:0000256" key="19">
    <source>
        <dbReference type="RuleBase" id="RU000405"/>
    </source>
</evidence>
<comment type="cofactor">
    <cofactor evidence="2">
        <name>Mn(2+)</name>
        <dbReference type="ChEBI" id="CHEBI:29035"/>
    </cofactor>
</comment>
<evidence type="ECO:0000256" key="13">
    <source>
        <dbReference type="ARBA" id="ARBA00023136"/>
    </source>
</evidence>
<evidence type="ECO:0000313" key="22">
    <source>
        <dbReference type="Ensembl" id="ENSAPLP00020016572.1"/>
    </source>
</evidence>
<dbReference type="SMART" id="SM00044">
    <property type="entry name" value="CYCc"/>
    <property type="match status" value="2"/>
</dbReference>
<comment type="similarity">
    <text evidence="16 19">Belongs to the adenylyl cyclase class-4/guanylyl cyclase family.</text>
</comment>
<dbReference type="GO" id="GO:0007189">
    <property type="term" value="P:adenylate cyclase-activating G protein-coupled receptor signaling pathway"/>
    <property type="evidence" value="ECO:0007669"/>
    <property type="project" value="TreeGrafter"/>
</dbReference>
<evidence type="ECO:0000256" key="1">
    <source>
        <dbReference type="ARBA" id="ARBA00001593"/>
    </source>
</evidence>
<keyword evidence="9 16" id="KW-0067">ATP-binding</keyword>
<dbReference type="GO" id="GO:0006171">
    <property type="term" value="P:cAMP biosynthetic process"/>
    <property type="evidence" value="ECO:0007669"/>
    <property type="project" value="UniProtKB-KW"/>
</dbReference>
<comment type="subcellular location">
    <subcellularLocation>
        <location evidence="3">Membrane</location>
        <topology evidence="3">Multi-pass membrane protein</topology>
    </subcellularLocation>
</comment>
<feature type="domain" description="Guanylate cyclase" evidence="21">
    <location>
        <begin position="277"/>
        <end position="370"/>
    </location>
</feature>
<keyword evidence="15 16" id="KW-0456">Lyase</keyword>
<reference evidence="22" key="3">
    <citation type="submission" date="2025-09" db="UniProtKB">
        <authorList>
            <consortium name="Ensembl"/>
        </authorList>
    </citation>
    <scope>IDENTIFICATION</scope>
</reference>
<keyword evidence="5 20" id="KW-0812">Transmembrane</keyword>
<evidence type="ECO:0000256" key="7">
    <source>
        <dbReference type="ARBA" id="ARBA00022737"/>
    </source>
</evidence>
<comment type="function">
    <text evidence="16">Catalyzes the formation of the signaling molecule cAMP in response to G-protein signaling.</text>
</comment>
<evidence type="ECO:0000256" key="16">
    <source>
        <dbReference type="PIRNR" id="PIRNR039050"/>
    </source>
</evidence>
<dbReference type="CDD" id="cd07302">
    <property type="entry name" value="CHD"/>
    <property type="match status" value="1"/>
</dbReference>
<keyword evidence="10 16" id="KW-0460">Magnesium</keyword>
<keyword evidence="13 16" id="KW-0472">Membrane</keyword>
<feature type="domain" description="Guanylate cyclase" evidence="21">
    <location>
        <begin position="836"/>
        <end position="978"/>
    </location>
</feature>
<evidence type="ECO:0000256" key="6">
    <source>
        <dbReference type="ARBA" id="ARBA00022723"/>
    </source>
</evidence>
<dbReference type="Pfam" id="PF00211">
    <property type="entry name" value="Guanylate_cyc"/>
    <property type="match status" value="2"/>
</dbReference>
<feature type="transmembrane region" description="Helical" evidence="20">
    <location>
        <begin position="44"/>
        <end position="63"/>
    </location>
</feature>